<evidence type="ECO:0000313" key="2">
    <source>
        <dbReference type="Proteomes" id="UP001595698"/>
    </source>
</evidence>
<dbReference type="Proteomes" id="UP001595698">
    <property type="component" value="Unassembled WGS sequence"/>
</dbReference>
<proteinExistence type="predicted"/>
<protein>
    <submittedName>
        <fullName evidence="1">HAD family hydrolase</fullName>
        <ecNumber evidence="1">3.1.3.-</ecNumber>
    </submittedName>
</protein>
<evidence type="ECO:0000313" key="1">
    <source>
        <dbReference type="EMBL" id="MFC3983063.1"/>
    </source>
</evidence>
<dbReference type="EMBL" id="JBHSBC010000022">
    <property type="protein sequence ID" value="MFC3983063.1"/>
    <property type="molecule type" value="Genomic_DNA"/>
</dbReference>
<dbReference type="RefSeq" id="WP_386191986.1">
    <property type="nucleotide sequence ID" value="NZ_JBHSBC010000022.1"/>
</dbReference>
<dbReference type="InterPro" id="IPR036412">
    <property type="entry name" value="HAD-like_sf"/>
</dbReference>
<keyword evidence="1" id="KW-0378">Hydrolase</keyword>
<name>A0ABV8F703_9ACTN</name>
<organism evidence="1 2">
    <name type="scientific">Streptosporangium jomthongense</name>
    <dbReference type="NCBI Taxonomy" id="1193683"/>
    <lineage>
        <taxon>Bacteria</taxon>
        <taxon>Bacillati</taxon>
        <taxon>Actinomycetota</taxon>
        <taxon>Actinomycetes</taxon>
        <taxon>Streptosporangiales</taxon>
        <taxon>Streptosporangiaceae</taxon>
        <taxon>Streptosporangium</taxon>
    </lineage>
</organism>
<dbReference type="Pfam" id="PF13242">
    <property type="entry name" value="Hydrolase_like"/>
    <property type="match status" value="1"/>
</dbReference>
<dbReference type="Gene3D" id="3.40.50.1000">
    <property type="entry name" value="HAD superfamily/HAD-like"/>
    <property type="match status" value="1"/>
</dbReference>
<reference evidence="2" key="1">
    <citation type="journal article" date="2019" name="Int. J. Syst. Evol. Microbiol.">
        <title>The Global Catalogue of Microorganisms (GCM) 10K type strain sequencing project: providing services to taxonomists for standard genome sequencing and annotation.</title>
        <authorList>
            <consortium name="The Broad Institute Genomics Platform"/>
            <consortium name="The Broad Institute Genome Sequencing Center for Infectious Disease"/>
            <person name="Wu L."/>
            <person name="Ma J."/>
        </authorList>
    </citation>
    <scope>NUCLEOTIDE SEQUENCE [LARGE SCALE GENOMIC DNA]</scope>
    <source>
        <strain evidence="2">TBRC 7912</strain>
    </source>
</reference>
<dbReference type="InterPro" id="IPR023214">
    <property type="entry name" value="HAD_sf"/>
</dbReference>
<comment type="caution">
    <text evidence="1">The sequence shown here is derived from an EMBL/GenBank/DDBJ whole genome shotgun (WGS) entry which is preliminary data.</text>
</comment>
<dbReference type="GO" id="GO:0016787">
    <property type="term" value="F:hydrolase activity"/>
    <property type="evidence" value="ECO:0007669"/>
    <property type="project" value="UniProtKB-KW"/>
</dbReference>
<keyword evidence="2" id="KW-1185">Reference proteome</keyword>
<accession>A0ABV8F703</accession>
<gene>
    <name evidence="1" type="ORF">ACFOYY_23225</name>
</gene>
<dbReference type="SUPFAM" id="SSF56784">
    <property type="entry name" value="HAD-like"/>
    <property type="match status" value="1"/>
</dbReference>
<sequence length="67" mass="7394">MGRATPEETVYVGDHPANDIVPARAAGLRTCLIRRGPWGHLWARDRPADWHIDGISELVPFLCGSSE</sequence>
<dbReference type="EC" id="3.1.3.-" evidence="1"/>